<reference evidence="3" key="1">
    <citation type="submission" date="2023-03" db="EMBL/GenBank/DDBJ databases">
        <title>Massive genome expansion in bonnet fungi (Mycena s.s.) driven by repeated elements and novel gene families across ecological guilds.</title>
        <authorList>
            <consortium name="Lawrence Berkeley National Laboratory"/>
            <person name="Harder C.B."/>
            <person name="Miyauchi S."/>
            <person name="Viragh M."/>
            <person name="Kuo A."/>
            <person name="Thoen E."/>
            <person name="Andreopoulos B."/>
            <person name="Lu D."/>
            <person name="Skrede I."/>
            <person name="Drula E."/>
            <person name="Henrissat B."/>
            <person name="Morin E."/>
            <person name="Kohler A."/>
            <person name="Barry K."/>
            <person name="LaButti K."/>
            <person name="Morin E."/>
            <person name="Salamov A."/>
            <person name="Lipzen A."/>
            <person name="Mereny Z."/>
            <person name="Hegedus B."/>
            <person name="Baldrian P."/>
            <person name="Stursova M."/>
            <person name="Weitz H."/>
            <person name="Taylor A."/>
            <person name="Grigoriev I.V."/>
            <person name="Nagy L.G."/>
            <person name="Martin F."/>
            <person name="Kauserud H."/>
        </authorList>
    </citation>
    <scope>NUCLEOTIDE SEQUENCE</scope>
    <source>
        <strain evidence="3">CBHHK182m</strain>
    </source>
</reference>
<accession>A0AAD7MTI2</accession>
<keyword evidence="1" id="KW-0560">Oxidoreductase</keyword>
<dbReference type="InterPro" id="IPR036812">
    <property type="entry name" value="NAD(P)_OxRdtase_dom_sf"/>
</dbReference>
<organism evidence="3 4">
    <name type="scientific">Mycena metata</name>
    <dbReference type="NCBI Taxonomy" id="1033252"/>
    <lineage>
        <taxon>Eukaryota</taxon>
        <taxon>Fungi</taxon>
        <taxon>Dikarya</taxon>
        <taxon>Basidiomycota</taxon>
        <taxon>Agaricomycotina</taxon>
        <taxon>Agaricomycetes</taxon>
        <taxon>Agaricomycetidae</taxon>
        <taxon>Agaricales</taxon>
        <taxon>Marasmiineae</taxon>
        <taxon>Mycenaceae</taxon>
        <taxon>Mycena</taxon>
    </lineage>
</organism>
<evidence type="ECO:0000259" key="2">
    <source>
        <dbReference type="Pfam" id="PF00248"/>
    </source>
</evidence>
<dbReference type="Pfam" id="PF00248">
    <property type="entry name" value="Aldo_ket_red"/>
    <property type="match status" value="1"/>
</dbReference>
<evidence type="ECO:0000256" key="1">
    <source>
        <dbReference type="ARBA" id="ARBA00023002"/>
    </source>
</evidence>
<dbReference type="InterPro" id="IPR023210">
    <property type="entry name" value="NADP_OxRdtase_dom"/>
</dbReference>
<evidence type="ECO:0000313" key="4">
    <source>
        <dbReference type="Proteomes" id="UP001215598"/>
    </source>
</evidence>
<name>A0AAD7MTI2_9AGAR</name>
<dbReference type="AlphaFoldDB" id="A0AAD7MTI2"/>
<comment type="caution">
    <text evidence="3">The sequence shown here is derived from an EMBL/GenBank/DDBJ whole genome shotgun (WGS) entry which is preliminary data.</text>
</comment>
<dbReference type="Proteomes" id="UP001215598">
    <property type="component" value="Unassembled WGS sequence"/>
</dbReference>
<evidence type="ECO:0000313" key="3">
    <source>
        <dbReference type="EMBL" id="KAJ7732117.1"/>
    </source>
</evidence>
<dbReference type="PANTHER" id="PTHR43625:SF89">
    <property type="entry name" value="REDUCTASE (GLIO), PUTATIVE-RELATED"/>
    <property type="match status" value="1"/>
</dbReference>
<dbReference type="Gene3D" id="3.20.20.100">
    <property type="entry name" value="NADP-dependent oxidoreductase domain"/>
    <property type="match status" value="1"/>
</dbReference>
<dbReference type="PANTHER" id="PTHR43625">
    <property type="entry name" value="AFLATOXIN B1 ALDEHYDE REDUCTASE"/>
    <property type="match status" value="1"/>
</dbReference>
<dbReference type="EMBL" id="JARKIB010000147">
    <property type="protein sequence ID" value="KAJ7732117.1"/>
    <property type="molecule type" value="Genomic_DNA"/>
</dbReference>
<dbReference type="InterPro" id="IPR050791">
    <property type="entry name" value="Aldo-Keto_reductase"/>
</dbReference>
<dbReference type="SUPFAM" id="SSF51430">
    <property type="entry name" value="NAD(P)-linked oxidoreductase"/>
    <property type="match status" value="1"/>
</dbReference>
<proteinExistence type="predicted"/>
<sequence>MPRVDEVDVYYIHAPDASIPLEDQPRGINTAHTAGHFKRFGLSNFIPADVQRVYSAVARKPEAALIPLLRKLGIALYIYSLISSGLHHQKWEYLLRERERVERFSKGGPMKVLYGGLYDKPLYHTALDLWAEAAAEPGCSKAELAYRWVAFDSALDAKYAWARGREDDCG</sequence>
<dbReference type="GO" id="GO:0016491">
    <property type="term" value="F:oxidoreductase activity"/>
    <property type="evidence" value="ECO:0007669"/>
    <property type="project" value="UniProtKB-KW"/>
</dbReference>
<protein>
    <submittedName>
        <fullName evidence="3">NADP-dependent oxidoreductase domain-containing protein</fullName>
    </submittedName>
</protein>
<dbReference type="GO" id="GO:0005737">
    <property type="term" value="C:cytoplasm"/>
    <property type="evidence" value="ECO:0007669"/>
    <property type="project" value="TreeGrafter"/>
</dbReference>
<gene>
    <name evidence="3" type="ORF">B0H16DRAFT_1732900</name>
</gene>
<feature type="domain" description="NADP-dependent oxidoreductase" evidence="2">
    <location>
        <begin position="3"/>
        <end position="150"/>
    </location>
</feature>
<keyword evidence="4" id="KW-1185">Reference proteome</keyword>